<reference evidence="2 3" key="1">
    <citation type="submission" date="2014-04" db="EMBL/GenBank/DDBJ databases">
        <title>Whole genome sequence of 'Brachyspira hampsonii' D13-03603F2.</title>
        <authorList>
            <person name="Patterson A.H."/>
            <person name="Chaban B."/>
            <person name="Fernando C."/>
            <person name="Harding J.C."/>
            <person name="Hill J.E."/>
        </authorList>
    </citation>
    <scope>NUCLEOTIDE SEQUENCE [LARGE SCALE GENOMIC DNA]</scope>
    <source>
        <strain evidence="2 3">D13-03603F2</strain>
    </source>
</reference>
<keyword evidence="3" id="KW-1185">Reference proteome</keyword>
<evidence type="ECO:0000313" key="3">
    <source>
        <dbReference type="Proteomes" id="UP000238924"/>
    </source>
</evidence>
<dbReference type="EMBL" id="JJMJ01000220">
    <property type="protein sequence ID" value="PPS21262.1"/>
    <property type="molecule type" value="Genomic_DNA"/>
</dbReference>
<dbReference type="InterPro" id="IPR006427">
    <property type="entry name" value="Portal_HK97"/>
</dbReference>
<gene>
    <name evidence="2" type="ORF">DJ52_12005</name>
</gene>
<organism evidence="2 3">
    <name type="scientific">Brachyspira murdochii</name>
    <dbReference type="NCBI Taxonomy" id="84378"/>
    <lineage>
        <taxon>Bacteria</taxon>
        <taxon>Pseudomonadati</taxon>
        <taxon>Spirochaetota</taxon>
        <taxon>Spirochaetia</taxon>
        <taxon>Brachyspirales</taxon>
        <taxon>Brachyspiraceae</taxon>
        <taxon>Brachyspira</taxon>
    </lineage>
</organism>
<dbReference type="Gene3D" id="1.20.1270.210">
    <property type="match status" value="1"/>
</dbReference>
<comment type="caution">
    <text evidence="2">The sequence shown here is derived from an EMBL/GenBank/DDBJ whole genome shotgun (WGS) entry which is preliminary data.</text>
</comment>
<name>A0ABX5B4M7_9SPIR</name>
<protein>
    <submittedName>
        <fullName evidence="2">Portal protein</fullName>
    </submittedName>
</protein>
<sequence>MSVIKNIRNYIKKWLFPDFSHIDGSNFLSIQNDKTLSAVNPNTALTFSTVFACVRVIAETIATLPLFVYKVNGNNKIKAKDHSLYSLLHDAPNEECTSVSFIESLITQILLQGNGFVEVVRDNFNRVTELYLIDSNKIRIFRDSNGNKMFEYSDDGKIITLSPSQVMHIAGLGWNGVIGYSPIAMMRKQITTGLYQDNFALDFFANGVKKVPIISHPDKLSKEAKQNLKESFREAWEKGIVVLEEGMKIDPITMNLSDAQFLESRRFSVEEICRVFRVPPHLIGDLSRSTNNNIEHQSIEFVTHTIRPWCVRIEKALNGYLLNNLERKKYNIEFNLDGLLRGDTLTRQQANQIKLNNGVLTRNEWRILENLNEVDDEYGDEYFVSQQIRPIKTVYAERHLAEGTQSVGETSENESNQDFNINNNENKKLEEEEKDASKQQ</sequence>
<feature type="compositionally biased region" description="Low complexity" evidence="1">
    <location>
        <begin position="413"/>
        <end position="424"/>
    </location>
</feature>
<dbReference type="InterPro" id="IPR006944">
    <property type="entry name" value="Phage/GTA_portal"/>
</dbReference>
<feature type="region of interest" description="Disordered" evidence="1">
    <location>
        <begin position="403"/>
        <end position="440"/>
    </location>
</feature>
<proteinExistence type="predicted"/>
<dbReference type="NCBIfam" id="TIGR01537">
    <property type="entry name" value="portal_HK97"/>
    <property type="match status" value="1"/>
</dbReference>
<dbReference type="RefSeq" id="WP_104618974.1">
    <property type="nucleotide sequence ID" value="NZ_JJMJ01000220.1"/>
</dbReference>
<accession>A0ABX5B4M7</accession>
<dbReference type="Gene3D" id="3.30.1120.70">
    <property type="match status" value="1"/>
</dbReference>
<evidence type="ECO:0000256" key="1">
    <source>
        <dbReference type="SAM" id="MobiDB-lite"/>
    </source>
</evidence>
<dbReference type="Proteomes" id="UP000238924">
    <property type="component" value="Unassembled WGS sequence"/>
</dbReference>
<feature type="compositionally biased region" description="Basic and acidic residues" evidence="1">
    <location>
        <begin position="425"/>
        <end position="440"/>
    </location>
</feature>
<dbReference type="Gene3D" id="3.40.140.120">
    <property type="match status" value="1"/>
</dbReference>
<evidence type="ECO:0000313" key="2">
    <source>
        <dbReference type="EMBL" id="PPS21262.1"/>
    </source>
</evidence>
<dbReference type="Pfam" id="PF04860">
    <property type="entry name" value="Phage_portal"/>
    <property type="match status" value="1"/>
</dbReference>